<comment type="caution">
    <text evidence="2">The sequence shown here is derived from an EMBL/GenBank/DDBJ whole genome shotgun (WGS) entry which is preliminary data.</text>
</comment>
<name>A0A4Z2H769_9TELE</name>
<sequence length="251" mass="28030">MHQPKPESYRCSGVPNELPQLTRCCHQCELEKRAASFQLQSGSSTKTETLTDSDSHVPKTIETRTLTDSHIPKTIKTRTLTDSDIPRKIKTRTPPDSDFHIPKTIKTRTLTDSHIPRTIETRTPSYSCRIPANSYPLCSSSSLLFFLTLLPAPRRQQQQQQRVYTQPGSRRTDPRWRRCAALPVEMLRSPNAEGPGESTSGQSESGESESGESQPGHAETAALLGPLESETHSKQNPKHIDDLIVIHTLLD</sequence>
<reference evidence="2 3" key="1">
    <citation type="submission" date="2019-03" db="EMBL/GenBank/DDBJ databases">
        <title>First draft genome of Liparis tanakae, snailfish: a comprehensive survey of snailfish specific genes.</title>
        <authorList>
            <person name="Kim W."/>
            <person name="Song I."/>
            <person name="Jeong J.-H."/>
            <person name="Kim D."/>
            <person name="Kim S."/>
            <person name="Ryu S."/>
            <person name="Song J.Y."/>
            <person name="Lee S.K."/>
        </authorList>
    </citation>
    <scope>NUCLEOTIDE SEQUENCE [LARGE SCALE GENOMIC DNA]</scope>
    <source>
        <tissue evidence="2">Muscle</tissue>
    </source>
</reference>
<evidence type="ECO:0000313" key="3">
    <source>
        <dbReference type="Proteomes" id="UP000314294"/>
    </source>
</evidence>
<dbReference type="Proteomes" id="UP000314294">
    <property type="component" value="Unassembled WGS sequence"/>
</dbReference>
<keyword evidence="3" id="KW-1185">Reference proteome</keyword>
<feature type="compositionally biased region" description="Low complexity" evidence="1">
    <location>
        <begin position="193"/>
        <end position="205"/>
    </location>
</feature>
<evidence type="ECO:0000256" key="1">
    <source>
        <dbReference type="SAM" id="MobiDB-lite"/>
    </source>
</evidence>
<accession>A0A4Z2H769</accession>
<evidence type="ECO:0000313" key="2">
    <source>
        <dbReference type="EMBL" id="TNN60672.1"/>
    </source>
</evidence>
<proteinExistence type="predicted"/>
<organism evidence="2 3">
    <name type="scientific">Liparis tanakae</name>
    <name type="common">Tanaka's snailfish</name>
    <dbReference type="NCBI Taxonomy" id="230148"/>
    <lineage>
        <taxon>Eukaryota</taxon>
        <taxon>Metazoa</taxon>
        <taxon>Chordata</taxon>
        <taxon>Craniata</taxon>
        <taxon>Vertebrata</taxon>
        <taxon>Euteleostomi</taxon>
        <taxon>Actinopterygii</taxon>
        <taxon>Neopterygii</taxon>
        <taxon>Teleostei</taxon>
        <taxon>Neoteleostei</taxon>
        <taxon>Acanthomorphata</taxon>
        <taxon>Eupercaria</taxon>
        <taxon>Perciformes</taxon>
        <taxon>Cottioidei</taxon>
        <taxon>Cottales</taxon>
        <taxon>Liparidae</taxon>
        <taxon>Liparis</taxon>
    </lineage>
</organism>
<feature type="compositionally biased region" description="Basic and acidic residues" evidence="1">
    <location>
        <begin position="229"/>
        <end position="239"/>
    </location>
</feature>
<feature type="region of interest" description="Disordered" evidence="1">
    <location>
        <begin position="155"/>
        <end position="239"/>
    </location>
</feature>
<dbReference type="AlphaFoldDB" id="A0A4Z2H769"/>
<dbReference type="EMBL" id="SRLO01000330">
    <property type="protein sequence ID" value="TNN60672.1"/>
    <property type="molecule type" value="Genomic_DNA"/>
</dbReference>
<gene>
    <name evidence="2" type="ORF">EYF80_029145</name>
</gene>
<protein>
    <submittedName>
        <fullName evidence="2">Uncharacterized protein</fullName>
    </submittedName>
</protein>